<reference evidence="1 2" key="1">
    <citation type="submission" date="2016-06" db="EMBL/GenBank/DDBJ databases">
        <authorList>
            <person name="Kjaerup R.B."/>
            <person name="Dalgaard T.S."/>
            <person name="Juul-Madsen H.R."/>
        </authorList>
    </citation>
    <scope>NUCLEOTIDE SEQUENCE [LARGE SCALE GENOMIC DNA]</scope>
    <source>
        <strain evidence="1 2">E2838</strain>
    </source>
</reference>
<evidence type="ECO:0000313" key="1">
    <source>
        <dbReference type="EMBL" id="OBH99592.1"/>
    </source>
</evidence>
<accession>A0A1A2VG71</accession>
<dbReference type="Proteomes" id="UP000092207">
    <property type="component" value="Unassembled WGS sequence"/>
</dbReference>
<sequence>MTDLSTEGPRPRVLLLYYTFTGQVLAVLEAAGEVFGGRGWEVHRAAITFTDRRYAPRFTFFPLRHAALDLLSVLPAQLRRATGEIETPDEVRNASYDLICIGSSTWWFTMNMPMRTFLKSDEARKLLAGKPFAAFAVCRRYWRDNFAAIRKLGEKQGGRYLGGVHFEYLGGQVTSGLSLMSYLRSGRYRNRYFGVRIPATNVQPYQLEQTRIFAGSLADRLAARSAAS</sequence>
<proteinExistence type="predicted"/>
<gene>
    <name evidence="1" type="ORF">A5679_19580</name>
</gene>
<dbReference type="RefSeq" id="WP_067307048.1">
    <property type="nucleotide sequence ID" value="NZ_LZJY01000252.1"/>
</dbReference>
<dbReference type="AlphaFoldDB" id="A0A1A2VG71"/>
<evidence type="ECO:0000313" key="2">
    <source>
        <dbReference type="Proteomes" id="UP000092207"/>
    </source>
</evidence>
<dbReference type="InterPro" id="IPR029039">
    <property type="entry name" value="Flavoprotein-like_sf"/>
</dbReference>
<organism evidence="1 2">
    <name type="scientific">Mycobacterium scrofulaceum</name>
    <dbReference type="NCBI Taxonomy" id="1783"/>
    <lineage>
        <taxon>Bacteria</taxon>
        <taxon>Bacillati</taxon>
        <taxon>Actinomycetota</taxon>
        <taxon>Actinomycetes</taxon>
        <taxon>Mycobacteriales</taxon>
        <taxon>Mycobacteriaceae</taxon>
        <taxon>Mycobacterium</taxon>
    </lineage>
</organism>
<dbReference type="EMBL" id="LZJY01000252">
    <property type="protein sequence ID" value="OBH99592.1"/>
    <property type="molecule type" value="Genomic_DNA"/>
</dbReference>
<dbReference type="SUPFAM" id="SSF52218">
    <property type="entry name" value="Flavoproteins"/>
    <property type="match status" value="1"/>
</dbReference>
<comment type="caution">
    <text evidence="1">The sequence shown here is derived from an EMBL/GenBank/DDBJ whole genome shotgun (WGS) entry which is preliminary data.</text>
</comment>
<name>A0A1A2VG71_MYCSC</name>
<protein>
    <submittedName>
        <fullName evidence="1">Flavodoxin</fullName>
    </submittedName>
</protein>
<dbReference type="Gene3D" id="3.40.50.360">
    <property type="match status" value="1"/>
</dbReference>